<dbReference type="Gene3D" id="3.90.850.10">
    <property type="entry name" value="Fumarylacetoacetase-like, C-terminal domain"/>
    <property type="match status" value="1"/>
</dbReference>
<dbReference type="RefSeq" id="WP_215920712.1">
    <property type="nucleotide sequence ID" value="NZ_JAHKNI010000009.1"/>
</dbReference>
<dbReference type="EMBL" id="JAHKNI010000009">
    <property type="protein sequence ID" value="MBU3064999.1"/>
    <property type="molecule type" value="Genomic_DNA"/>
</dbReference>
<name>A0ABS6B3X2_9NOCA</name>
<comment type="caution">
    <text evidence="1">The sequence shown here is derived from an EMBL/GenBank/DDBJ whole genome shotgun (WGS) entry which is preliminary data.</text>
</comment>
<organism evidence="1 2">
    <name type="scientific">Nocardia albiluteola</name>
    <dbReference type="NCBI Taxonomy" id="2842303"/>
    <lineage>
        <taxon>Bacteria</taxon>
        <taxon>Bacillati</taxon>
        <taxon>Actinomycetota</taxon>
        <taxon>Actinomycetes</taxon>
        <taxon>Mycobacteriales</taxon>
        <taxon>Nocardiaceae</taxon>
        <taxon>Nocardia</taxon>
    </lineage>
</organism>
<gene>
    <name evidence="1" type="ORF">KO481_26140</name>
</gene>
<dbReference type="Proteomes" id="UP000733379">
    <property type="component" value="Unassembled WGS sequence"/>
</dbReference>
<evidence type="ECO:0000313" key="2">
    <source>
        <dbReference type="Proteomes" id="UP000733379"/>
    </source>
</evidence>
<protein>
    <submittedName>
        <fullName evidence="1">Uncharacterized protein</fullName>
    </submittedName>
</protein>
<keyword evidence="2" id="KW-1185">Reference proteome</keyword>
<reference evidence="1 2" key="1">
    <citation type="submission" date="2021-06" db="EMBL/GenBank/DDBJ databases">
        <title>Actinomycetes sequencing.</title>
        <authorList>
            <person name="Shan Q."/>
        </authorList>
    </citation>
    <scope>NUCLEOTIDE SEQUENCE [LARGE SCALE GENOMIC DNA]</scope>
    <source>
        <strain evidence="1 2">NEAU-G5</strain>
    </source>
</reference>
<evidence type="ECO:0000313" key="1">
    <source>
        <dbReference type="EMBL" id="MBU3064999.1"/>
    </source>
</evidence>
<dbReference type="InterPro" id="IPR036663">
    <property type="entry name" value="Fumarylacetoacetase_C_sf"/>
</dbReference>
<sequence>MTALALHEYYDRASRPPFLPDATGTAQVYCFGYTHRTVNDAPIDRGRIDFYYKGPGGLLVCDGEQLWAADAMVAGGIEVEYCAIYTIDEDGIPVYRGYGLADDFSDVGLRRRYANLAGLSKLQPTAISAEIVPGDIPVHSRVRARIERGGAVVWSREGMLGSGAMLYSRRTLERLLFGRDGIFEPGMVVYLLLGSCISSYRDGVVLESGDRIVMADEASGLSLSNTFSTL</sequence>
<accession>A0ABS6B3X2</accession>
<proteinExistence type="predicted"/>